<dbReference type="InterPro" id="IPR037165">
    <property type="entry name" value="AldOxase/xan_DH_Mopterin-bd_sf"/>
</dbReference>
<dbReference type="HOGENOM" id="CLU_013917_0_1_5"/>
<dbReference type="InterPro" id="IPR008274">
    <property type="entry name" value="AldOxase/xan_DH_MoCoBD1"/>
</dbReference>
<evidence type="ECO:0000313" key="3">
    <source>
        <dbReference type="Proteomes" id="UP000031643"/>
    </source>
</evidence>
<dbReference type="InterPro" id="IPR000674">
    <property type="entry name" value="Ald_Oxase/Xan_DH_a/b"/>
</dbReference>
<keyword evidence="3" id="KW-1185">Reference proteome</keyword>
<protein>
    <submittedName>
        <fullName evidence="2">Isoquinoline 1-oxidoreductase beta subunit</fullName>
        <ecNumber evidence="2">1.3.99.16</ecNumber>
    </submittedName>
</protein>
<reference evidence="2 3" key="1">
    <citation type="submission" date="2014-09" db="EMBL/GenBank/DDBJ databases">
        <title>Genome sequencing of Methyloceanibacter caenitepidi Gela4.</title>
        <authorList>
            <person name="Takeuchi M."/>
            <person name="Susumu S."/>
            <person name="Kamagata Y."/>
            <person name="Oshima K."/>
            <person name="Hattori M."/>
            <person name="Iwasaki W."/>
        </authorList>
    </citation>
    <scope>NUCLEOTIDE SEQUENCE [LARGE SCALE GENOMIC DNA]</scope>
    <source>
        <strain evidence="2 3">Gela4</strain>
    </source>
</reference>
<dbReference type="SUPFAM" id="SSF56003">
    <property type="entry name" value="Molybdenum cofactor-binding domain"/>
    <property type="match status" value="2"/>
</dbReference>
<dbReference type="EC" id="1.3.99.16" evidence="2"/>
<dbReference type="PROSITE" id="PS51318">
    <property type="entry name" value="TAT"/>
    <property type="match status" value="1"/>
</dbReference>
<dbReference type="InterPro" id="IPR006311">
    <property type="entry name" value="TAT_signal"/>
</dbReference>
<dbReference type="Pfam" id="PF20256">
    <property type="entry name" value="MoCoBD_2"/>
    <property type="match status" value="2"/>
</dbReference>
<dbReference type="Proteomes" id="UP000031643">
    <property type="component" value="Chromosome"/>
</dbReference>
<dbReference type="InterPro" id="IPR052516">
    <property type="entry name" value="N-heterocyclic_Hydroxylase"/>
</dbReference>
<dbReference type="GO" id="GO:0047121">
    <property type="term" value="F:isoquinoline 1-oxidoreductase activity"/>
    <property type="evidence" value="ECO:0007669"/>
    <property type="project" value="UniProtKB-EC"/>
</dbReference>
<feature type="domain" description="Aldehyde oxidase/xanthine dehydrogenase a/b hammerhead" evidence="1">
    <location>
        <begin position="220"/>
        <end position="298"/>
    </location>
</feature>
<dbReference type="Gene3D" id="3.30.365.10">
    <property type="entry name" value="Aldehyde oxidase/xanthine dehydrogenase, molybdopterin binding domain"/>
    <property type="match status" value="4"/>
</dbReference>
<keyword evidence="2" id="KW-0560">Oxidoreductase</keyword>
<dbReference type="Gene3D" id="3.90.1170.50">
    <property type="entry name" value="Aldehyde oxidase/xanthine dehydrogenase, a/b hammerhead"/>
    <property type="match status" value="1"/>
</dbReference>
<proteinExistence type="predicted"/>
<dbReference type="PANTHER" id="PTHR47495:SF2">
    <property type="entry name" value="ALDEHYDE DEHYDROGENASE"/>
    <property type="match status" value="1"/>
</dbReference>
<name>A0A0A8K1D9_9HYPH</name>
<dbReference type="PIRSF" id="PIRSF036389">
    <property type="entry name" value="IOR_B"/>
    <property type="match status" value="1"/>
</dbReference>
<dbReference type="AlphaFoldDB" id="A0A0A8K1D9"/>
<dbReference type="KEGG" id="mcg:GL4_1158"/>
<dbReference type="InterPro" id="IPR046867">
    <property type="entry name" value="AldOxase/xan_DH_MoCoBD2"/>
</dbReference>
<dbReference type="PANTHER" id="PTHR47495">
    <property type="entry name" value="ALDEHYDE DEHYDROGENASE"/>
    <property type="match status" value="1"/>
</dbReference>
<organism evidence="2 3">
    <name type="scientific">Methyloceanibacter caenitepidi</name>
    <dbReference type="NCBI Taxonomy" id="1384459"/>
    <lineage>
        <taxon>Bacteria</taxon>
        <taxon>Pseudomonadati</taxon>
        <taxon>Pseudomonadota</taxon>
        <taxon>Alphaproteobacteria</taxon>
        <taxon>Hyphomicrobiales</taxon>
        <taxon>Hyphomicrobiaceae</taxon>
        <taxon>Methyloceanibacter</taxon>
    </lineage>
</organism>
<dbReference type="InterPro" id="IPR012368">
    <property type="entry name" value="OxRdtase_Mopterin-bd_su_IorB"/>
</dbReference>
<dbReference type="EMBL" id="AP014648">
    <property type="protein sequence ID" value="BAQ16616.1"/>
    <property type="molecule type" value="Genomic_DNA"/>
</dbReference>
<dbReference type="STRING" id="1384459.GL4_1158"/>
<dbReference type="SMART" id="SM01008">
    <property type="entry name" value="Ald_Xan_dh_C"/>
    <property type="match status" value="1"/>
</dbReference>
<dbReference type="OrthoDB" id="9767994at2"/>
<dbReference type="Pfam" id="PF02738">
    <property type="entry name" value="MoCoBD_1"/>
    <property type="match status" value="1"/>
</dbReference>
<evidence type="ECO:0000313" key="2">
    <source>
        <dbReference type="EMBL" id="BAQ16616.1"/>
    </source>
</evidence>
<sequence length="727" mass="77360">MSLRLTDKPQTPSAGGLSRRGFLRASVAAGGGLLLTFGLPIRAARARDASAANFAPDGFIRIGHDGRVAFIIPQVEMGQGTFTSCPMLIAEELEVDLTQVYTEQAPPDGALYTNGLVGFQVTGGSTSMRAFYEPLRNAGATAREMLIAAAAATWNVDPSSCRAEKGSVIHGATGRSLGYGALAEKAATMPVPEKVTLKDPSAFKLIGTAAKRLDTPGKVNGTTVYGIDAKAPDMKFATLAICPVFGGKVKSVDGAKALENNGVLQVVQTEDAVAVVATNTGAAKKGLAAVEIVWDDGPNATLSTADIVADMEKASEADGVLVRHEGDVPNALEGAAQTLDEIYEVPFLAHTAMEPLNCTVHVRKDACEIWVGTQVIGRAQAIAAELTGLPLEKVVVHNHMLGGGFGRRLEVDSIAIAVEIAKQVDGPVKVIWSREEDVQHDMYRPYFYDRLHAGLDADGMPIAWSHRICGSSVIARWASPAFKDGYDFDTVDGALEMPYEIPNVRLQYVRHEPPGIPTAFWRSVGPSHNIFVVESFVDECAAAAKKDPLEYRRALLTKEPRALAVLDLAVEKSGWGQPLPERSGRGIAVQNVFGCYMAQVAEVEVSDSGDVTVKRVTCAVDCGLPINPNTIEAQVQSAIVYGLSAALFDEITLENGRVEQSNFHDYRAPHINDMPAIDFHIIKNTEAPGGIGEPGTSAVVPAVFNAVYAATGVRLRKPPLSAESLKA</sequence>
<evidence type="ECO:0000259" key="1">
    <source>
        <dbReference type="SMART" id="SM01008"/>
    </source>
</evidence>
<dbReference type="RefSeq" id="WP_045365455.1">
    <property type="nucleotide sequence ID" value="NZ_AP014648.1"/>
</dbReference>
<gene>
    <name evidence="2" type="ORF">GL4_1158</name>
</gene>
<accession>A0A0A8K1D9</accession>